<feature type="region of interest" description="Disordered" evidence="2">
    <location>
        <begin position="627"/>
        <end position="651"/>
    </location>
</feature>
<feature type="compositionally biased region" description="Polar residues" evidence="2">
    <location>
        <begin position="630"/>
        <end position="651"/>
    </location>
</feature>
<gene>
    <name evidence="4" type="primary">orf1</name>
</gene>
<keyword evidence="1" id="KW-0378">Hydrolase</keyword>
<dbReference type="EMBL" id="MT361063">
    <property type="protein sequence ID" value="QOW03290.1"/>
    <property type="molecule type" value="Viral_cRNA"/>
</dbReference>
<feature type="transmembrane region" description="Helical" evidence="3">
    <location>
        <begin position="12"/>
        <end position="34"/>
    </location>
</feature>
<evidence type="ECO:0000313" key="4">
    <source>
        <dbReference type="EMBL" id="QOW03290.1"/>
    </source>
</evidence>
<sequence length="651" mass="72920">MYTTMKNVIEDFMSSGFVLGVYLSLLLILTFTVLNVLNPIAKSMCMICFIAVLITFCRALLLYAQKYAYLGIDGMITLIGSARFWRFLEYDKWRAEDFVNLAGFMMILAVSVLIYFLRRLENASKHKFYKMDQNGKFVGEKAMANSNYEAVPVLPPFQAAIMVSLDGITYRENGQCYWVDEGLLTAAHVIEGYEFCCIYRDQKRRIEVPTSVFEIGQGDFACCREPLKITQKIGLSKAILSSTAVHKDAGLSVNVIAFGRRSIGHVNRHPQFGFVEYTGSTASGFSGAPYYFGRTVFGMHLGSGTVNLGYDAAFLKSELRPSRVIRELVKLKPEDSATWLVEQLDRQEEVQYWQSPFDPTEYKVRVGDTFHIVDGIVLDKILDTKKSRASTSKINYLAESRARKMVAAETQTVFAGLFDDRTDKNDPIAELTPKLYFVDTISTQTDPEPETAKTEPLEIVASESKVAAPVPIPEGSRHEDPLVAMVRGVLQEWGKTSIYTANPVAVKEAVEPLAIPVKQVEDLPLAPRDAMTFEDSGNLLRAPAALAGAPGMVYQASPAQNPGQLIYPQMVFPYPPPSANYHMESRSSMPAPQNVAFTRTQRNRNRRINRQQQKRELELYKQHFGLLQNGDVTSQPRPTQMPGSTENSIEQ</sequence>
<keyword evidence="3" id="KW-0472">Membrane</keyword>
<name>A0A7S6RMC8_9VIRU</name>
<feature type="transmembrane region" description="Helical" evidence="3">
    <location>
        <begin position="40"/>
        <end position="61"/>
    </location>
</feature>
<dbReference type="SUPFAM" id="SSF50494">
    <property type="entry name" value="Trypsin-like serine proteases"/>
    <property type="match status" value="1"/>
</dbReference>
<feature type="transmembrane region" description="Helical" evidence="3">
    <location>
        <begin position="68"/>
        <end position="86"/>
    </location>
</feature>
<organism evidence="4">
    <name type="scientific">Kisumu mosquito virus</name>
    <dbReference type="NCBI Taxonomy" id="2778221"/>
    <lineage>
        <taxon>Viruses</taxon>
        <taxon>Riboviria</taxon>
    </lineage>
</organism>
<dbReference type="InterPro" id="IPR043504">
    <property type="entry name" value="Peptidase_S1_PA_chymotrypsin"/>
</dbReference>
<feature type="transmembrane region" description="Helical" evidence="3">
    <location>
        <begin position="98"/>
        <end position="117"/>
    </location>
</feature>
<evidence type="ECO:0008006" key="5">
    <source>
        <dbReference type="Google" id="ProtNLM"/>
    </source>
</evidence>
<dbReference type="GO" id="GO:0016787">
    <property type="term" value="F:hydrolase activity"/>
    <property type="evidence" value="ECO:0007669"/>
    <property type="project" value="UniProtKB-KW"/>
</dbReference>
<dbReference type="InterPro" id="IPR009003">
    <property type="entry name" value="Peptidase_S1_PA"/>
</dbReference>
<keyword evidence="3" id="KW-1133">Transmembrane helix</keyword>
<evidence type="ECO:0000256" key="2">
    <source>
        <dbReference type="SAM" id="MobiDB-lite"/>
    </source>
</evidence>
<feature type="region of interest" description="Disordered" evidence="2">
    <location>
        <begin position="583"/>
        <end position="614"/>
    </location>
</feature>
<proteinExistence type="predicted"/>
<dbReference type="Gene3D" id="2.40.10.10">
    <property type="entry name" value="Trypsin-like serine proteases"/>
    <property type="match status" value="1"/>
</dbReference>
<protein>
    <recommendedName>
        <fullName evidence="5">Serine protease</fullName>
    </recommendedName>
</protein>
<reference evidence="4" key="1">
    <citation type="journal article" date="2020" name="mSystems">
        <title>Stability of the Virome in Lab- and Field-Collected Aedes albopictus Mosquitoes across Different Developmental Stages and Possible Core Viruses in the Publicly Available Virome Data of Aedes Mosquitoes.</title>
        <authorList>
            <person name="Shi C."/>
            <person name="Zhao L."/>
            <person name="Atoni E."/>
            <person name="Zeng W."/>
            <person name="Hu X."/>
            <person name="Matthijnssens J."/>
            <person name="Yuan Z."/>
            <person name="Xia H."/>
        </authorList>
    </citation>
    <scope>NUCLEOTIDE SEQUENCE</scope>
    <source>
        <strain evidence="4">18-Kenya-2</strain>
    </source>
</reference>
<evidence type="ECO:0000256" key="1">
    <source>
        <dbReference type="ARBA" id="ARBA00022801"/>
    </source>
</evidence>
<feature type="compositionally biased region" description="Polar residues" evidence="2">
    <location>
        <begin position="586"/>
        <end position="598"/>
    </location>
</feature>
<keyword evidence="3" id="KW-0812">Transmembrane</keyword>
<evidence type="ECO:0000256" key="3">
    <source>
        <dbReference type="SAM" id="Phobius"/>
    </source>
</evidence>
<accession>A0A7S6RMC8</accession>